<evidence type="ECO:0000313" key="2">
    <source>
        <dbReference type="EMBL" id="GEM50218.1"/>
    </source>
</evidence>
<gene>
    <name evidence="2" type="ORF">EB1_00080</name>
</gene>
<name>A0A511NCI5_9FLAO</name>
<dbReference type="RefSeq" id="WP_019973504.1">
    <property type="nucleotide sequence ID" value="NZ_BJXC01000001.1"/>
</dbReference>
<accession>A0A511NCI5</accession>
<dbReference type="STRING" id="1218108.GCA_000382425_00008"/>
<dbReference type="Proteomes" id="UP000321245">
    <property type="component" value="Unassembled WGS sequence"/>
</dbReference>
<comment type="caution">
    <text evidence="2">The sequence shown here is derived from an EMBL/GenBank/DDBJ whole genome shotgun (WGS) entry which is preliminary data.</text>
</comment>
<reference evidence="2 3" key="1">
    <citation type="submission" date="2019-07" db="EMBL/GenBank/DDBJ databases">
        <title>Whole genome shotgun sequence of Empedobacter brevis NBRC 14943.</title>
        <authorList>
            <person name="Hosoyama A."/>
            <person name="Uohara A."/>
            <person name="Ohji S."/>
            <person name="Ichikawa N."/>
        </authorList>
    </citation>
    <scope>NUCLEOTIDE SEQUENCE [LARGE SCALE GENOMIC DNA]</scope>
    <source>
        <strain evidence="2 3">NBRC 14943</strain>
    </source>
</reference>
<organism evidence="2 3">
    <name type="scientific">Empedobacter brevis NBRC 14943 = ATCC 43319</name>
    <dbReference type="NCBI Taxonomy" id="1218108"/>
    <lineage>
        <taxon>Bacteria</taxon>
        <taxon>Pseudomonadati</taxon>
        <taxon>Bacteroidota</taxon>
        <taxon>Flavobacteriia</taxon>
        <taxon>Flavobacteriales</taxon>
        <taxon>Weeksellaceae</taxon>
        <taxon>Empedobacter</taxon>
    </lineage>
</organism>
<evidence type="ECO:0000313" key="3">
    <source>
        <dbReference type="Proteomes" id="UP000321245"/>
    </source>
</evidence>
<sequence>MMNFRFTFSFFLFIGGFLFIQAQNNAVDRYLKNSLPSNTFFDSINTGVADQILSDKENYTALSGNFYHSLEKNLIKQKGDGITDLSFKVVSNFLIDSANYVWGNVHYKNGKRKNVKWNESSDYDKIYPYLMADSIGGNFSTEEYFVQGGYNRKLKQFNFGILAEYRALLEYRNRDPRPKNTISDLNVGLGISSAIAKNKRISLNVSLNKYTQSNVLKFFNQLGNPEVIHFSGMGIYNNLFKSNNKRAYYDGSRSEFQLAYLNTTKKGLMASAGFSSLSIDKIMLDLQGIIANNINEKRYKFNVSYSTPDLSFFKGIRISSEIRKRKGTEGIFYNETSSNYKKIGEATRYYHDNNNIRLVSLFELIKTKKIRNLSLAPFVNYFSSNERYTEPFIQQKIEKVTVGFETDLLYQISKKSLINIGFELGTTKNLTNSWNSNYSYTKQSIQELMEQNFSYLSSNNYYMNLSYRQDYSINEQYSIYIDTKYGYTNTTIDKNYNTYLELSVGISF</sequence>
<proteinExistence type="predicted"/>
<keyword evidence="3" id="KW-1185">Reference proteome</keyword>
<dbReference type="GeneID" id="84648317"/>
<feature type="domain" description="DUF6850" evidence="1">
    <location>
        <begin position="54"/>
        <end position="508"/>
    </location>
</feature>
<dbReference type="InterPro" id="IPR049236">
    <property type="entry name" value="DUF6850"/>
</dbReference>
<dbReference type="AlphaFoldDB" id="A0A511NCI5"/>
<dbReference type="EMBL" id="BJXC01000001">
    <property type="protein sequence ID" value="GEM50218.1"/>
    <property type="molecule type" value="Genomic_DNA"/>
</dbReference>
<dbReference type="OrthoDB" id="1025008at2"/>
<dbReference type="Pfam" id="PF21012">
    <property type="entry name" value="DUF6850"/>
    <property type="match status" value="1"/>
</dbReference>
<evidence type="ECO:0000259" key="1">
    <source>
        <dbReference type="Pfam" id="PF21012"/>
    </source>
</evidence>
<protein>
    <recommendedName>
        <fullName evidence="1">DUF6850 domain-containing protein</fullName>
    </recommendedName>
</protein>